<feature type="transmembrane region" description="Helical" evidence="1">
    <location>
        <begin position="213"/>
        <end position="238"/>
    </location>
</feature>
<keyword evidence="1" id="KW-1133">Transmembrane helix</keyword>
<dbReference type="InterPro" id="IPR008537">
    <property type="entry name" value="DUF819"/>
</dbReference>
<feature type="transmembrane region" description="Helical" evidence="1">
    <location>
        <begin position="97"/>
        <end position="119"/>
    </location>
</feature>
<feature type="transmembrane region" description="Helical" evidence="1">
    <location>
        <begin position="326"/>
        <end position="343"/>
    </location>
</feature>
<dbReference type="RefSeq" id="WP_109719641.1">
    <property type="nucleotide sequence ID" value="NZ_QEQK01000005.1"/>
</dbReference>
<dbReference type="PANTHER" id="PTHR34289">
    <property type="entry name" value="PROTEIN, PUTATIVE (DUF819)-RELATED"/>
    <property type="match status" value="1"/>
</dbReference>
<keyword evidence="3" id="KW-1185">Reference proteome</keyword>
<feature type="transmembrane region" description="Helical" evidence="1">
    <location>
        <begin position="300"/>
        <end position="319"/>
    </location>
</feature>
<reference evidence="2 3" key="1">
    <citation type="submission" date="2018-05" db="EMBL/GenBank/DDBJ databases">
        <title>Abyssibacter profundi OUC007T gen. nov., sp. nov, a marine bacterium isolated from seawater of the Mariana Trench.</title>
        <authorList>
            <person name="Zhou S."/>
        </authorList>
    </citation>
    <scope>NUCLEOTIDE SEQUENCE [LARGE SCALE GENOMIC DNA]</scope>
    <source>
        <strain evidence="2 3">OUC007</strain>
    </source>
</reference>
<feature type="transmembrane region" description="Helical" evidence="1">
    <location>
        <begin position="12"/>
        <end position="29"/>
    </location>
</feature>
<dbReference type="EMBL" id="QEQK01000005">
    <property type="protein sequence ID" value="PWN56447.1"/>
    <property type="molecule type" value="Genomic_DNA"/>
</dbReference>
<feature type="transmembrane region" description="Helical" evidence="1">
    <location>
        <begin position="158"/>
        <end position="177"/>
    </location>
</feature>
<dbReference type="Proteomes" id="UP000251800">
    <property type="component" value="Unassembled WGS sequence"/>
</dbReference>
<evidence type="ECO:0000256" key="1">
    <source>
        <dbReference type="SAM" id="Phobius"/>
    </source>
</evidence>
<organism evidence="2 3">
    <name type="scientific">Abyssibacter profundi</name>
    <dbReference type="NCBI Taxonomy" id="2182787"/>
    <lineage>
        <taxon>Bacteria</taxon>
        <taxon>Pseudomonadati</taxon>
        <taxon>Pseudomonadota</taxon>
        <taxon>Gammaproteobacteria</taxon>
        <taxon>Chromatiales</taxon>
        <taxon>Oceanococcaceae</taxon>
        <taxon>Abyssibacter</taxon>
    </lineage>
</organism>
<keyword evidence="1" id="KW-0812">Transmembrane</keyword>
<accession>A0A363UM10</accession>
<dbReference type="OrthoDB" id="653763at2"/>
<evidence type="ECO:0008006" key="4">
    <source>
        <dbReference type="Google" id="ProtNLM"/>
    </source>
</evidence>
<evidence type="ECO:0000313" key="2">
    <source>
        <dbReference type="EMBL" id="PWN56447.1"/>
    </source>
</evidence>
<keyword evidence="1" id="KW-0472">Membrane</keyword>
<comment type="caution">
    <text evidence="2">The sequence shown here is derived from an EMBL/GenBank/DDBJ whole genome shotgun (WGS) entry which is preliminary data.</text>
</comment>
<dbReference type="PANTHER" id="PTHR34289:SF8">
    <property type="entry name" value="DUF819 DOMAIN-CONTAINING PROTEIN"/>
    <property type="match status" value="1"/>
</dbReference>
<sequence length="383" mass="40106">MLAPDTVTDGMWLVAQLGFLLGVPAWLAWAESRVRLVATLSPVVLCYASGILAAQLPGLRFDAGLAGGLVAASVLLAIPMLLFPADLRQWARLARSTVLSFLLAVVAVCLSSTLVFLWLGRHVPAAADVSGMLAALYTGGSPNMNAVALARGVDAETLLLVNGADVMLGSVFLLFLMTAAKPLLGRWFPAFQAVGPRAMPPVSEDQDVRAGPWTLAAGPVLLSLGLGGLAAALSWWLFGELVEALIILLITSLAIVCSLVPAVRRLPRSYETGQYLLLVFCITIGTQADLAYMLQAGSVVLLYCGMVLVLAVGLHWLVARLCRIDVDTLLITSTAAYFGPPFVGPIAKVLGNREVVVSGMTAGAFGLALGNYLGLSLARLLGG</sequence>
<gene>
    <name evidence="2" type="ORF">DEH80_06315</name>
</gene>
<feature type="transmembrane region" description="Helical" evidence="1">
    <location>
        <begin position="355"/>
        <end position="375"/>
    </location>
</feature>
<feature type="transmembrane region" description="Helical" evidence="1">
    <location>
        <begin position="63"/>
        <end position="85"/>
    </location>
</feature>
<evidence type="ECO:0000313" key="3">
    <source>
        <dbReference type="Proteomes" id="UP000251800"/>
    </source>
</evidence>
<protein>
    <recommendedName>
        <fullName evidence="4">DUF819 domain-containing protein</fullName>
    </recommendedName>
</protein>
<feature type="transmembrane region" description="Helical" evidence="1">
    <location>
        <begin position="244"/>
        <end position="263"/>
    </location>
</feature>
<feature type="transmembrane region" description="Helical" evidence="1">
    <location>
        <begin position="36"/>
        <end position="57"/>
    </location>
</feature>
<dbReference type="Pfam" id="PF05684">
    <property type="entry name" value="DUF819"/>
    <property type="match status" value="1"/>
</dbReference>
<feature type="transmembrane region" description="Helical" evidence="1">
    <location>
        <begin position="275"/>
        <end position="294"/>
    </location>
</feature>
<dbReference type="AlphaFoldDB" id="A0A363UM10"/>
<proteinExistence type="predicted"/>
<name>A0A363UM10_9GAMM</name>